<dbReference type="AlphaFoldDB" id="A0A448ZEA2"/>
<evidence type="ECO:0000313" key="1">
    <source>
        <dbReference type="EMBL" id="VEU40331.1"/>
    </source>
</evidence>
<name>A0A448ZEA2_9STRA</name>
<proteinExistence type="predicted"/>
<protein>
    <submittedName>
        <fullName evidence="1">Uncharacterized protein</fullName>
    </submittedName>
</protein>
<sequence>MSLLVSQHSCSPGSNAYLCFPNPTLCTPGNPGCNNGHYQQKKAKTPKQADPGTENGAECHGEIGFALSRPSCWQRFRPFTGKRLAFPKSVVAIGATVAGCKI</sequence>
<accession>A0A448ZEA2</accession>
<reference evidence="1 2" key="1">
    <citation type="submission" date="2019-01" db="EMBL/GenBank/DDBJ databases">
        <authorList>
            <person name="Ferrante I. M."/>
        </authorList>
    </citation>
    <scope>NUCLEOTIDE SEQUENCE [LARGE SCALE GENOMIC DNA]</scope>
    <source>
        <strain evidence="1 2">B856</strain>
    </source>
</reference>
<dbReference type="EMBL" id="CAACVS010000273">
    <property type="protein sequence ID" value="VEU40331.1"/>
    <property type="molecule type" value="Genomic_DNA"/>
</dbReference>
<keyword evidence="2" id="KW-1185">Reference proteome</keyword>
<evidence type="ECO:0000313" key="2">
    <source>
        <dbReference type="Proteomes" id="UP000291116"/>
    </source>
</evidence>
<gene>
    <name evidence="1" type="ORF">PSNMU_V1.4_AUG-EV-PASAV3_0072140</name>
</gene>
<dbReference type="Proteomes" id="UP000291116">
    <property type="component" value="Unassembled WGS sequence"/>
</dbReference>
<organism evidence="1 2">
    <name type="scientific">Pseudo-nitzschia multistriata</name>
    <dbReference type="NCBI Taxonomy" id="183589"/>
    <lineage>
        <taxon>Eukaryota</taxon>
        <taxon>Sar</taxon>
        <taxon>Stramenopiles</taxon>
        <taxon>Ochrophyta</taxon>
        <taxon>Bacillariophyta</taxon>
        <taxon>Bacillariophyceae</taxon>
        <taxon>Bacillariophycidae</taxon>
        <taxon>Bacillariales</taxon>
        <taxon>Bacillariaceae</taxon>
        <taxon>Pseudo-nitzschia</taxon>
    </lineage>
</organism>